<protein>
    <submittedName>
        <fullName evidence="4">Poly-gamma-glutamate synthesis protein (Capsule biosynthesis protein)</fullName>
    </submittedName>
</protein>
<dbReference type="Proteomes" id="UP000199516">
    <property type="component" value="Unassembled WGS sequence"/>
</dbReference>
<keyword evidence="2" id="KW-1133">Transmembrane helix</keyword>
<dbReference type="RefSeq" id="WP_091659286.1">
    <property type="nucleotide sequence ID" value="NZ_FONT01000002.1"/>
</dbReference>
<keyword evidence="2" id="KW-0812">Transmembrane</keyword>
<dbReference type="InterPro" id="IPR029052">
    <property type="entry name" value="Metallo-depent_PP-like"/>
</dbReference>
<comment type="similarity">
    <text evidence="1">Belongs to the CapA family.</text>
</comment>
<evidence type="ECO:0000313" key="4">
    <source>
        <dbReference type="EMBL" id="SFE60730.1"/>
    </source>
</evidence>
<keyword evidence="5" id="KW-1185">Reference proteome</keyword>
<proteinExistence type="inferred from homology"/>
<accession>A0A1I2BZJ1</accession>
<dbReference type="Pfam" id="PF09587">
    <property type="entry name" value="PGA_cap"/>
    <property type="match status" value="1"/>
</dbReference>
<evidence type="ECO:0000259" key="3">
    <source>
        <dbReference type="SMART" id="SM00854"/>
    </source>
</evidence>
<dbReference type="STRING" id="930128.SAMN05192532_102561"/>
<sequence length="393" mass="44055">MAKKLTFQERVLKFIKKHKKVTTKHTILATVLILTFVLAVPIFDSQESVSADEEEDSIFTAAMVGDMMFGRFVKEATDRHGYDYLFRHVEPLLEQSDYVSGNFANPVVLEEGYQPAEKDVVFKTEEEAVKALERNHFTHVNLANNHVVDYGQEGVADTVATLESHNVGFSGAGMSLEEAKDIHYEEVNGLTVATLGFTDVFTEGDEAAEGKGGVLPADPSIYIPLVKEADEHADLVMVRIHWGQAYDSNIHPRQEEMAKAMADAGADVIAGHSPHVLLSTDVYKDTLIMYSLGNFIFDQGWSQTRDTAVAEYRLSEDGQAQLVFHPFRIYEGQPRTLDGPLSILREKQIFKRLTKNTSPHTQWYEEDGKLKFQVDHSHVVKGDTPNDQASYED</sequence>
<dbReference type="SMART" id="SM00854">
    <property type="entry name" value="PGA_cap"/>
    <property type="match status" value="1"/>
</dbReference>
<dbReference type="EMBL" id="FONT01000002">
    <property type="protein sequence ID" value="SFE60730.1"/>
    <property type="molecule type" value="Genomic_DNA"/>
</dbReference>
<dbReference type="InterPro" id="IPR019079">
    <property type="entry name" value="Capsule_synth_CapA"/>
</dbReference>
<dbReference type="InterPro" id="IPR052169">
    <property type="entry name" value="CW_Biosynth-Accessory"/>
</dbReference>
<feature type="transmembrane region" description="Helical" evidence="2">
    <location>
        <begin position="21"/>
        <end position="43"/>
    </location>
</feature>
<evidence type="ECO:0000256" key="1">
    <source>
        <dbReference type="ARBA" id="ARBA00005662"/>
    </source>
</evidence>
<feature type="domain" description="Capsule synthesis protein CapA" evidence="3">
    <location>
        <begin position="60"/>
        <end position="299"/>
    </location>
</feature>
<name>A0A1I2BZJ1_9BACI</name>
<evidence type="ECO:0000256" key="2">
    <source>
        <dbReference type="SAM" id="Phobius"/>
    </source>
</evidence>
<organism evidence="4 5">
    <name type="scientific">Alteribacillus iranensis</name>
    <dbReference type="NCBI Taxonomy" id="930128"/>
    <lineage>
        <taxon>Bacteria</taxon>
        <taxon>Bacillati</taxon>
        <taxon>Bacillota</taxon>
        <taxon>Bacilli</taxon>
        <taxon>Bacillales</taxon>
        <taxon>Bacillaceae</taxon>
        <taxon>Alteribacillus</taxon>
    </lineage>
</organism>
<dbReference type="PANTHER" id="PTHR33393:SF13">
    <property type="entry name" value="PGA BIOSYNTHESIS PROTEIN CAPA"/>
    <property type="match status" value="1"/>
</dbReference>
<dbReference type="AlphaFoldDB" id="A0A1I2BZJ1"/>
<dbReference type="CDD" id="cd07381">
    <property type="entry name" value="MPP_CapA"/>
    <property type="match status" value="1"/>
</dbReference>
<dbReference type="Gene3D" id="3.60.21.10">
    <property type="match status" value="1"/>
</dbReference>
<reference evidence="4 5" key="1">
    <citation type="submission" date="2016-10" db="EMBL/GenBank/DDBJ databases">
        <authorList>
            <person name="de Groot N.N."/>
        </authorList>
    </citation>
    <scope>NUCLEOTIDE SEQUENCE [LARGE SCALE GENOMIC DNA]</scope>
    <source>
        <strain evidence="4 5">DSM 23995</strain>
    </source>
</reference>
<gene>
    <name evidence="4" type="ORF">SAMN05192532_102561</name>
</gene>
<evidence type="ECO:0000313" key="5">
    <source>
        <dbReference type="Proteomes" id="UP000199516"/>
    </source>
</evidence>
<dbReference type="SUPFAM" id="SSF56300">
    <property type="entry name" value="Metallo-dependent phosphatases"/>
    <property type="match status" value="1"/>
</dbReference>
<dbReference type="OrthoDB" id="9810906at2"/>
<dbReference type="PANTHER" id="PTHR33393">
    <property type="entry name" value="POLYGLUTAMINE SYNTHESIS ACCESSORY PROTEIN RV0574C-RELATED"/>
    <property type="match status" value="1"/>
</dbReference>
<keyword evidence="2" id="KW-0472">Membrane</keyword>